<accession>A0AAD6T8Y5</accession>
<gene>
    <name evidence="1" type="ORF">C8F04DRAFT_1081547</name>
</gene>
<dbReference type="AlphaFoldDB" id="A0AAD6T8Y5"/>
<dbReference type="EMBL" id="JARJCM010000019">
    <property type="protein sequence ID" value="KAJ7041081.1"/>
    <property type="molecule type" value="Genomic_DNA"/>
</dbReference>
<reference evidence="1" key="1">
    <citation type="submission" date="2023-03" db="EMBL/GenBank/DDBJ databases">
        <title>Massive genome expansion in bonnet fungi (Mycena s.s.) driven by repeated elements and novel gene families across ecological guilds.</title>
        <authorList>
            <consortium name="Lawrence Berkeley National Laboratory"/>
            <person name="Harder C.B."/>
            <person name="Miyauchi S."/>
            <person name="Viragh M."/>
            <person name="Kuo A."/>
            <person name="Thoen E."/>
            <person name="Andreopoulos B."/>
            <person name="Lu D."/>
            <person name="Skrede I."/>
            <person name="Drula E."/>
            <person name="Henrissat B."/>
            <person name="Morin E."/>
            <person name="Kohler A."/>
            <person name="Barry K."/>
            <person name="LaButti K."/>
            <person name="Morin E."/>
            <person name="Salamov A."/>
            <person name="Lipzen A."/>
            <person name="Mereny Z."/>
            <person name="Hegedus B."/>
            <person name="Baldrian P."/>
            <person name="Stursova M."/>
            <person name="Weitz H."/>
            <person name="Taylor A."/>
            <person name="Grigoriev I.V."/>
            <person name="Nagy L.G."/>
            <person name="Martin F."/>
            <person name="Kauserud H."/>
        </authorList>
    </citation>
    <scope>NUCLEOTIDE SEQUENCE</scope>
    <source>
        <strain evidence="1">CBHHK200</strain>
    </source>
</reference>
<evidence type="ECO:0000313" key="1">
    <source>
        <dbReference type="EMBL" id="KAJ7041081.1"/>
    </source>
</evidence>
<evidence type="ECO:0000313" key="2">
    <source>
        <dbReference type="Proteomes" id="UP001218188"/>
    </source>
</evidence>
<proteinExistence type="predicted"/>
<keyword evidence="2" id="KW-1185">Reference proteome</keyword>
<comment type="caution">
    <text evidence="1">The sequence shown here is derived from an EMBL/GenBank/DDBJ whole genome shotgun (WGS) entry which is preliminary data.</text>
</comment>
<dbReference type="Proteomes" id="UP001218188">
    <property type="component" value="Unassembled WGS sequence"/>
</dbReference>
<name>A0AAD6T8Y5_9AGAR</name>
<protein>
    <submittedName>
        <fullName evidence="1">Uncharacterized protein</fullName>
    </submittedName>
</protein>
<organism evidence="1 2">
    <name type="scientific">Mycena alexandri</name>
    <dbReference type="NCBI Taxonomy" id="1745969"/>
    <lineage>
        <taxon>Eukaryota</taxon>
        <taxon>Fungi</taxon>
        <taxon>Dikarya</taxon>
        <taxon>Basidiomycota</taxon>
        <taxon>Agaricomycotina</taxon>
        <taxon>Agaricomycetes</taxon>
        <taxon>Agaricomycetidae</taxon>
        <taxon>Agaricales</taxon>
        <taxon>Marasmiineae</taxon>
        <taxon>Mycenaceae</taxon>
        <taxon>Mycena</taxon>
    </lineage>
</organism>
<sequence length="225" mass="25135">MHIQWNSITDGGSKESVRQFGFVLNERLRNLCGQNIITKYAFTGTMAELFLCSSRQGKDGIYHTFGPSSTAFDETIPHPGGSGRNIKVFSFECRLEMAGMDESVCATFENGLEGLFSFPAGPSQGKWYHIRTTNVYGVLPSTSTYRLNVGQQYSFHIKWNPSLYPPFEPTTLCHPSNLYFDWNITVPLMIQPVIESAEAKEPESPRTIFLQGALKASTSKGKERA</sequence>